<dbReference type="Proteomes" id="UP000639643">
    <property type="component" value="Unassembled WGS sequence"/>
</dbReference>
<feature type="signal peptide" evidence="1">
    <location>
        <begin position="1"/>
        <end position="20"/>
    </location>
</feature>
<organism evidence="2 3">
    <name type="scientific">Colletotrichum musicola</name>
    <dbReference type="NCBI Taxonomy" id="2175873"/>
    <lineage>
        <taxon>Eukaryota</taxon>
        <taxon>Fungi</taxon>
        <taxon>Dikarya</taxon>
        <taxon>Ascomycota</taxon>
        <taxon>Pezizomycotina</taxon>
        <taxon>Sordariomycetes</taxon>
        <taxon>Hypocreomycetidae</taxon>
        <taxon>Glomerellales</taxon>
        <taxon>Glomerellaceae</taxon>
        <taxon>Colletotrichum</taxon>
        <taxon>Colletotrichum orchidearum species complex</taxon>
    </lineage>
</organism>
<evidence type="ECO:0000313" key="3">
    <source>
        <dbReference type="Proteomes" id="UP000639643"/>
    </source>
</evidence>
<protein>
    <recommendedName>
        <fullName evidence="4">Secreted protein</fullName>
    </recommendedName>
</protein>
<evidence type="ECO:0000313" key="2">
    <source>
        <dbReference type="EMBL" id="KAF6826656.1"/>
    </source>
</evidence>
<accession>A0A8H6K8Y1</accession>
<dbReference type="OrthoDB" id="4839735at2759"/>
<dbReference type="EMBL" id="WIGM01000392">
    <property type="protein sequence ID" value="KAF6826656.1"/>
    <property type="molecule type" value="Genomic_DNA"/>
</dbReference>
<gene>
    <name evidence="2" type="ORF">CMUS01_09342</name>
</gene>
<feature type="chain" id="PRO_5034241090" description="Secreted protein" evidence="1">
    <location>
        <begin position="21"/>
        <end position="490"/>
    </location>
</feature>
<keyword evidence="1" id="KW-0732">Signal</keyword>
<reference evidence="2" key="1">
    <citation type="journal article" date="2020" name="Phytopathology">
        <title>Genome Sequence Resources of Colletotrichum truncatum, C. plurivorum, C. musicola, and C. sojae: Four Species Pathogenic to Soybean (Glycine max).</title>
        <authorList>
            <person name="Rogerio F."/>
            <person name="Boufleur T.R."/>
            <person name="Ciampi-Guillardi M."/>
            <person name="Sukno S.A."/>
            <person name="Thon M.R."/>
            <person name="Massola Junior N.S."/>
            <person name="Baroncelli R."/>
        </authorList>
    </citation>
    <scope>NUCLEOTIDE SEQUENCE</scope>
    <source>
        <strain evidence="2">LFN0074</strain>
    </source>
</reference>
<evidence type="ECO:0008006" key="4">
    <source>
        <dbReference type="Google" id="ProtNLM"/>
    </source>
</evidence>
<sequence length="490" mass="53978">MKSYILLITGFLLWFRVVAAINPQAGPSVTVAQVPVHRTEDPAASRFSALTAAVEATKAGQIGVNPQSSEPTPGPVEAHAKYLTLEKGTTKHRRQPANHKRQGGPACGLSDYVQRVAADAELRNSFARPLVDQVLEEEYDSGYESGEGSEDGWVDGVSEGGAESTVEETIVFSTEEEAEALGETLSSGDAAADAAFGQSTVTAASFVVRDIQHVNFNTMPHGHSDPSIVAPKSKNLGKTHDAEVTTLVTIVDDYFHQVVLAALQDIREKSRKTTIKCPGDLTNVPSKFFLEQTSKAFCQTVMGNLKVRRRPTAYDIYGNKMTIFHAAVTEEEQARRILMGRKPPENIQSYEDYNLFLSYTPLDGKCSVDEKTLCRNSWEKLVKSICGSDDVHRGYLESFVQYCCKGDFPMRAADESIYWGSNYYLLNIRISWIDGCKVTNLQNIKFPIEDDRSITCEKILTENYLSCNNGGAGGWVDAGCLNYDFFVDPK</sequence>
<evidence type="ECO:0000256" key="1">
    <source>
        <dbReference type="SAM" id="SignalP"/>
    </source>
</evidence>
<name>A0A8H6K8Y1_9PEZI</name>
<proteinExistence type="predicted"/>
<dbReference type="AlphaFoldDB" id="A0A8H6K8Y1"/>
<comment type="caution">
    <text evidence="2">The sequence shown here is derived from an EMBL/GenBank/DDBJ whole genome shotgun (WGS) entry which is preliminary data.</text>
</comment>
<keyword evidence="3" id="KW-1185">Reference proteome</keyword>